<dbReference type="Proteomes" id="UP000037425">
    <property type="component" value="Unassembled WGS sequence"/>
</dbReference>
<organism evidence="2 3">
    <name type="scientific">Ensifer adhaerens</name>
    <name type="common">Sinorhizobium morelense</name>
    <dbReference type="NCBI Taxonomy" id="106592"/>
    <lineage>
        <taxon>Bacteria</taxon>
        <taxon>Pseudomonadati</taxon>
        <taxon>Pseudomonadota</taxon>
        <taxon>Alphaproteobacteria</taxon>
        <taxon>Hyphomicrobiales</taxon>
        <taxon>Rhizobiaceae</taxon>
        <taxon>Sinorhizobium/Ensifer group</taxon>
        <taxon>Ensifer</taxon>
    </lineage>
</organism>
<feature type="transmembrane region" description="Helical" evidence="1">
    <location>
        <begin position="20"/>
        <end position="37"/>
    </location>
</feature>
<protein>
    <submittedName>
        <fullName evidence="2">Uncharacterized protein</fullName>
    </submittedName>
</protein>
<reference evidence="3" key="1">
    <citation type="submission" date="2015-07" db="EMBL/GenBank/DDBJ databases">
        <title>Whole genome sequence of an Ensifer adhaerens strain isolated from a cave pool in the Wind Cave National Park.</title>
        <authorList>
            <person name="Eng W.W.H."/>
            <person name="Gan H.M."/>
            <person name="Barton H.A."/>
            <person name="Savka M.A."/>
        </authorList>
    </citation>
    <scope>NUCLEOTIDE SEQUENCE [LARGE SCALE GENOMIC DNA]</scope>
    <source>
        <strain evidence="3">SD006</strain>
    </source>
</reference>
<dbReference type="EMBL" id="LGAP01000001">
    <property type="protein sequence ID" value="KOF22383.1"/>
    <property type="molecule type" value="Genomic_DNA"/>
</dbReference>
<accession>A0A0L8C6G6</accession>
<sequence length="61" mass="6783">MRGDLLQKDADQPSSSSWMALAPAMRGSLPAMVAISLRRICRIQSCRGLLVVRLMIIKITR</sequence>
<evidence type="ECO:0000256" key="1">
    <source>
        <dbReference type="SAM" id="Phobius"/>
    </source>
</evidence>
<gene>
    <name evidence="2" type="ORF">AC244_02285</name>
</gene>
<proteinExistence type="predicted"/>
<comment type="caution">
    <text evidence="2">The sequence shown here is derived from an EMBL/GenBank/DDBJ whole genome shotgun (WGS) entry which is preliminary data.</text>
</comment>
<dbReference type="PATRIC" id="fig|106592.7.peg.490"/>
<dbReference type="AlphaFoldDB" id="A0A0L8C6G6"/>
<name>A0A0L8C6G6_ENSAD</name>
<evidence type="ECO:0000313" key="2">
    <source>
        <dbReference type="EMBL" id="KOF22383.1"/>
    </source>
</evidence>
<evidence type="ECO:0000313" key="3">
    <source>
        <dbReference type="Proteomes" id="UP000037425"/>
    </source>
</evidence>
<keyword evidence="1" id="KW-1133">Transmembrane helix</keyword>
<keyword evidence="1" id="KW-0472">Membrane</keyword>
<keyword evidence="1" id="KW-0812">Transmembrane</keyword>